<dbReference type="SUPFAM" id="SSF53697">
    <property type="entry name" value="SIS domain"/>
    <property type="match status" value="1"/>
</dbReference>
<protein>
    <recommendedName>
        <fullName evidence="1">SIS domain-containing protein</fullName>
    </recommendedName>
</protein>
<evidence type="ECO:0000313" key="2">
    <source>
        <dbReference type="EMBL" id="GMA87693.1"/>
    </source>
</evidence>
<dbReference type="Gene3D" id="3.40.50.10490">
    <property type="entry name" value="Glucose-6-phosphate isomerase like protein, domain 1"/>
    <property type="match status" value="1"/>
</dbReference>
<organism evidence="2 3">
    <name type="scientific">Angustibacter aerolatus</name>
    <dbReference type="NCBI Taxonomy" id="1162965"/>
    <lineage>
        <taxon>Bacteria</taxon>
        <taxon>Bacillati</taxon>
        <taxon>Actinomycetota</taxon>
        <taxon>Actinomycetes</taxon>
        <taxon>Kineosporiales</taxon>
        <taxon>Kineosporiaceae</taxon>
    </lineage>
</organism>
<dbReference type="PROSITE" id="PS51464">
    <property type="entry name" value="SIS"/>
    <property type="match status" value="1"/>
</dbReference>
<evidence type="ECO:0000259" key="1">
    <source>
        <dbReference type="PROSITE" id="PS51464"/>
    </source>
</evidence>
<dbReference type="InterPro" id="IPR046348">
    <property type="entry name" value="SIS_dom_sf"/>
</dbReference>
<sequence length="114" mass="11688">MSDDRFIPYADAMATQPERLDAVVRHVRGQAPVTALLSTRRPVFVGIGASLAAAAAPVHALRARGVAAHRADVGDLPPGTPALGDAVVAISQSGRSRETVEALSAVEGRCAPPS</sequence>
<keyword evidence="3" id="KW-1185">Reference proteome</keyword>
<proteinExistence type="predicted"/>
<dbReference type="Proteomes" id="UP001157017">
    <property type="component" value="Unassembled WGS sequence"/>
</dbReference>
<evidence type="ECO:0000313" key="3">
    <source>
        <dbReference type="Proteomes" id="UP001157017"/>
    </source>
</evidence>
<gene>
    <name evidence="2" type="ORF">GCM10025868_29430</name>
</gene>
<feature type="domain" description="SIS" evidence="1">
    <location>
        <begin position="32"/>
        <end position="114"/>
    </location>
</feature>
<reference evidence="3" key="1">
    <citation type="journal article" date="2019" name="Int. J. Syst. Evol. Microbiol.">
        <title>The Global Catalogue of Microorganisms (GCM) 10K type strain sequencing project: providing services to taxonomists for standard genome sequencing and annotation.</title>
        <authorList>
            <consortium name="The Broad Institute Genomics Platform"/>
            <consortium name="The Broad Institute Genome Sequencing Center for Infectious Disease"/>
            <person name="Wu L."/>
            <person name="Ma J."/>
        </authorList>
    </citation>
    <scope>NUCLEOTIDE SEQUENCE [LARGE SCALE GENOMIC DNA]</scope>
    <source>
        <strain evidence="3">NBRC 108730</strain>
    </source>
</reference>
<accession>A0ABQ6JJV5</accession>
<comment type="caution">
    <text evidence="2">The sequence shown here is derived from an EMBL/GenBank/DDBJ whole genome shotgun (WGS) entry which is preliminary data.</text>
</comment>
<dbReference type="InterPro" id="IPR001347">
    <property type="entry name" value="SIS_dom"/>
</dbReference>
<dbReference type="EMBL" id="BSUZ01000001">
    <property type="protein sequence ID" value="GMA87693.1"/>
    <property type="molecule type" value="Genomic_DNA"/>
</dbReference>
<name>A0ABQ6JJV5_9ACTN</name>